<keyword evidence="2" id="KW-1133">Transmembrane helix</keyword>
<evidence type="ECO:0000313" key="4">
    <source>
        <dbReference type="Proteomes" id="UP000053127"/>
    </source>
</evidence>
<gene>
    <name evidence="3" type="ORF">AQI95_10690</name>
</gene>
<protein>
    <submittedName>
        <fullName evidence="3">Uncharacterized protein</fullName>
    </submittedName>
</protein>
<dbReference type="STRING" id="67386.AQI95_10690"/>
<sequence length="163" mass="17332">MPGGYHQAPYQQPPAGHGQAPYQQAPAAYPAAPGVGCQVCGASPAAPMTIRGHQGMLVMMRFLRRHGTFCHTCGLAVFRKMQADTLVQGWWGPGSLLITPITLLMNLATLSRIRKLPAAAPVLRPPLDPGRPVFRRPTGMVGLVPLTGFVLMFLLVLVGVAAS</sequence>
<comment type="caution">
    <text evidence="3">The sequence shown here is derived from an EMBL/GenBank/DDBJ whole genome shotgun (WGS) entry which is preliminary data.</text>
</comment>
<keyword evidence="2" id="KW-0472">Membrane</keyword>
<dbReference type="AlphaFoldDB" id="A0A124HGM5"/>
<feature type="transmembrane region" description="Helical" evidence="2">
    <location>
        <begin position="90"/>
        <end position="108"/>
    </location>
</feature>
<dbReference type="Proteomes" id="UP000053127">
    <property type="component" value="Unassembled WGS sequence"/>
</dbReference>
<evidence type="ECO:0000256" key="2">
    <source>
        <dbReference type="SAM" id="Phobius"/>
    </source>
</evidence>
<dbReference type="EMBL" id="LMWN01000012">
    <property type="protein sequence ID" value="KUN07482.1"/>
    <property type="molecule type" value="Genomic_DNA"/>
</dbReference>
<accession>A0A124HGM5</accession>
<name>A0A124HGM5_9ACTN</name>
<keyword evidence="2" id="KW-0812">Transmembrane</keyword>
<proteinExistence type="predicted"/>
<organism evidence="3 4">
    <name type="scientific">Streptomyces yokosukanensis</name>
    <dbReference type="NCBI Taxonomy" id="67386"/>
    <lineage>
        <taxon>Bacteria</taxon>
        <taxon>Bacillati</taxon>
        <taxon>Actinomycetota</taxon>
        <taxon>Actinomycetes</taxon>
        <taxon>Kitasatosporales</taxon>
        <taxon>Streptomycetaceae</taxon>
        <taxon>Streptomyces</taxon>
    </lineage>
</organism>
<dbReference type="RefSeq" id="WP_067120779.1">
    <property type="nucleotide sequence ID" value="NZ_JBFACD010000006.1"/>
</dbReference>
<keyword evidence="4" id="KW-1185">Reference proteome</keyword>
<feature type="region of interest" description="Disordered" evidence="1">
    <location>
        <begin position="1"/>
        <end position="22"/>
    </location>
</feature>
<feature type="transmembrane region" description="Helical" evidence="2">
    <location>
        <begin position="141"/>
        <end position="162"/>
    </location>
</feature>
<evidence type="ECO:0000313" key="3">
    <source>
        <dbReference type="EMBL" id="KUN07482.1"/>
    </source>
</evidence>
<evidence type="ECO:0000256" key="1">
    <source>
        <dbReference type="SAM" id="MobiDB-lite"/>
    </source>
</evidence>
<reference evidence="3 4" key="1">
    <citation type="submission" date="2015-10" db="EMBL/GenBank/DDBJ databases">
        <title>Draft genome sequence of Streptomyces yokosukanensis DSM 40224, type strain for the species Streptomyces yokosukanensis.</title>
        <authorList>
            <person name="Ruckert C."/>
            <person name="Winkler A."/>
            <person name="Kalinowski J."/>
            <person name="Kampfer P."/>
            <person name="Glaeser S."/>
        </authorList>
    </citation>
    <scope>NUCLEOTIDE SEQUENCE [LARGE SCALE GENOMIC DNA]</scope>
    <source>
        <strain evidence="3 4">DSM 40224</strain>
    </source>
</reference>
<dbReference type="OrthoDB" id="3298677at2"/>